<name>A3MXN3_PYRCJ</name>
<dbReference type="GeneID" id="4908972"/>
<organism evidence="1 2">
    <name type="scientific">Pyrobaculum calidifontis (strain DSM 21063 / JCM 11548 / VA1)</name>
    <dbReference type="NCBI Taxonomy" id="410359"/>
    <lineage>
        <taxon>Archaea</taxon>
        <taxon>Thermoproteota</taxon>
        <taxon>Thermoprotei</taxon>
        <taxon>Thermoproteales</taxon>
        <taxon>Thermoproteaceae</taxon>
        <taxon>Pyrobaculum</taxon>
    </lineage>
</organism>
<dbReference type="EMBL" id="CP000561">
    <property type="protein sequence ID" value="ABO09400.1"/>
    <property type="molecule type" value="Genomic_DNA"/>
</dbReference>
<dbReference type="KEGG" id="pcl:Pcal_1985"/>
<dbReference type="RefSeq" id="WP_011850658.1">
    <property type="nucleotide sequence ID" value="NC_009073.1"/>
</dbReference>
<keyword evidence="2" id="KW-1185">Reference proteome</keyword>
<dbReference type="AlphaFoldDB" id="A3MXN3"/>
<evidence type="ECO:0000313" key="1">
    <source>
        <dbReference type="EMBL" id="ABO09400.1"/>
    </source>
</evidence>
<sequence length="323" mass="35516">MADDLAPLLLEVPLPPQVAEKLGGNDKAPLALFLNLGWLLGGDSKRELVHEAVEDGEAAVRALHWMALAAYAQKDPSLLKMTAYPAPGGRVVVKVQPVGETAEAIREVYCKFGIELGNEDKVVEKICDVLKALREAAFALEEGRYVVADVGSHIAFSAAVKTLILSSGYVSPFLIAINAGSAERAKKIAEALDAVVDGKFVILRDWMIRLLLPVAPSPVYKKDVVLYVAIIEYAAAAKVEAQKGAYLLERRDGLFVAKGKEAEALYQELRRYDIPVKPRRRGGEVELALTGWQLEYLKNRGLPVTLLNELEYDKEQKRRQQTV</sequence>
<evidence type="ECO:0000313" key="2">
    <source>
        <dbReference type="Proteomes" id="UP000001431"/>
    </source>
</evidence>
<dbReference type="Proteomes" id="UP000001431">
    <property type="component" value="Chromosome"/>
</dbReference>
<protein>
    <submittedName>
        <fullName evidence="1">Uncharacterized protein</fullName>
    </submittedName>
</protein>
<reference evidence="1" key="1">
    <citation type="submission" date="2007-02" db="EMBL/GenBank/DDBJ databases">
        <title>Complete sequence of Pyrobaculum calidifontis JCM 11548.</title>
        <authorList>
            <consortium name="US DOE Joint Genome Institute"/>
            <person name="Copeland A."/>
            <person name="Lucas S."/>
            <person name="Lapidus A."/>
            <person name="Barry K."/>
            <person name="Glavina del Rio T."/>
            <person name="Dalin E."/>
            <person name="Tice H."/>
            <person name="Pitluck S."/>
            <person name="Chain P."/>
            <person name="Malfatti S."/>
            <person name="Shin M."/>
            <person name="Vergez L."/>
            <person name="Schmutz J."/>
            <person name="Larimer F."/>
            <person name="Land M."/>
            <person name="Hauser L."/>
            <person name="Kyrpides N."/>
            <person name="Mikhailova N."/>
            <person name="Cozen A.E."/>
            <person name="Fitz-Gibbon S.T."/>
            <person name="House C.H."/>
            <person name="Saltikov C."/>
            <person name="Lowe T.M."/>
            <person name="Richardson P."/>
        </authorList>
    </citation>
    <scope>NUCLEOTIDE SEQUENCE [LARGE SCALE GENOMIC DNA]</scope>
    <source>
        <strain evidence="1">JCM 11548</strain>
    </source>
</reference>
<accession>A3MXN3</accession>
<dbReference type="HOGENOM" id="CLU_859476_0_0_2"/>
<gene>
    <name evidence="1" type="ordered locus">Pcal_1985</name>
</gene>
<proteinExistence type="predicted"/>